<dbReference type="RefSeq" id="WP_116221320.1">
    <property type="nucleotide sequence ID" value="NZ_CP038196.1"/>
</dbReference>
<dbReference type="PANTHER" id="PTHR43496">
    <property type="entry name" value="PROTEIN LPLB"/>
    <property type="match status" value="1"/>
</dbReference>
<dbReference type="AlphaFoldDB" id="A0A3D9XS20"/>
<evidence type="ECO:0000313" key="7">
    <source>
        <dbReference type="EMBL" id="REF73195.1"/>
    </source>
</evidence>
<feature type="transmembrane region" description="Helical" evidence="5">
    <location>
        <begin position="298"/>
        <end position="328"/>
    </location>
</feature>
<dbReference type="PANTHER" id="PTHR43496:SF1">
    <property type="entry name" value="POLYGALACTURONAN_RHAMNOGALACTURONAN TRANSPORT SYSTEM PERMEASE PROTEIN YTEP"/>
    <property type="match status" value="1"/>
</dbReference>
<comment type="subcellular location">
    <subcellularLocation>
        <location evidence="1 5">Cell membrane</location>
        <topology evidence="1 5">Multi-pass membrane protein</topology>
    </subcellularLocation>
</comment>
<feature type="transmembrane region" description="Helical" evidence="5">
    <location>
        <begin position="423"/>
        <end position="449"/>
    </location>
</feature>
<name>A0A3D9XS20_PARVE</name>
<keyword evidence="5" id="KW-0813">Transport</keyword>
<dbReference type="CDD" id="cd06261">
    <property type="entry name" value="TM_PBP2"/>
    <property type="match status" value="2"/>
</dbReference>
<protein>
    <submittedName>
        <fullName evidence="7">Iron(III) transport system permease protein</fullName>
    </submittedName>
</protein>
<dbReference type="Proteomes" id="UP000256941">
    <property type="component" value="Unassembled WGS sequence"/>
</dbReference>
<dbReference type="Gene3D" id="1.10.3720.10">
    <property type="entry name" value="MetI-like"/>
    <property type="match status" value="2"/>
</dbReference>
<dbReference type="InterPro" id="IPR000515">
    <property type="entry name" value="MetI-like"/>
</dbReference>
<feature type="transmembrane region" description="Helical" evidence="5">
    <location>
        <begin position="147"/>
        <end position="169"/>
    </location>
</feature>
<reference evidence="7 8" key="1">
    <citation type="submission" date="2018-08" db="EMBL/GenBank/DDBJ databases">
        <title>Genomic Encyclopedia of Archaeal and Bacterial Type Strains, Phase II (KMG-II): from individual species to whole genera.</title>
        <authorList>
            <person name="Goeker M."/>
        </authorList>
    </citation>
    <scope>NUCLEOTIDE SEQUENCE [LARGE SCALE GENOMIC DNA]</scope>
    <source>
        <strain evidence="7 8">DSM 17099</strain>
    </source>
</reference>
<feature type="transmembrane region" description="Helical" evidence="5">
    <location>
        <begin position="388"/>
        <end position="411"/>
    </location>
</feature>
<feature type="transmembrane region" description="Helical" evidence="5">
    <location>
        <begin position="77"/>
        <end position="99"/>
    </location>
</feature>
<accession>A0A3D9XS20</accession>
<proteinExistence type="inferred from homology"/>
<evidence type="ECO:0000256" key="1">
    <source>
        <dbReference type="ARBA" id="ARBA00004651"/>
    </source>
</evidence>
<dbReference type="EMBL" id="QTUJ01000001">
    <property type="protein sequence ID" value="REF73195.1"/>
    <property type="molecule type" value="Genomic_DNA"/>
</dbReference>
<dbReference type="InterPro" id="IPR035906">
    <property type="entry name" value="MetI-like_sf"/>
</dbReference>
<dbReference type="Pfam" id="PF00528">
    <property type="entry name" value="BPD_transp_1"/>
    <property type="match status" value="1"/>
</dbReference>
<evidence type="ECO:0000256" key="5">
    <source>
        <dbReference type="RuleBase" id="RU363032"/>
    </source>
</evidence>
<feature type="transmembrane region" description="Helical" evidence="5">
    <location>
        <begin position="205"/>
        <end position="229"/>
    </location>
</feature>
<organism evidence="7 8">
    <name type="scientific">Paracoccus versutus</name>
    <name type="common">Thiobacillus versutus</name>
    <dbReference type="NCBI Taxonomy" id="34007"/>
    <lineage>
        <taxon>Bacteria</taxon>
        <taxon>Pseudomonadati</taxon>
        <taxon>Pseudomonadota</taxon>
        <taxon>Alphaproteobacteria</taxon>
        <taxon>Rhodobacterales</taxon>
        <taxon>Paracoccaceae</taxon>
        <taxon>Paracoccus</taxon>
    </lineage>
</organism>
<dbReference type="PROSITE" id="PS50928">
    <property type="entry name" value="ABC_TM1"/>
    <property type="match status" value="2"/>
</dbReference>
<dbReference type="GO" id="GO:0005886">
    <property type="term" value="C:plasma membrane"/>
    <property type="evidence" value="ECO:0007669"/>
    <property type="project" value="UniProtKB-SubCell"/>
</dbReference>
<feature type="transmembrane region" description="Helical" evidence="5">
    <location>
        <begin position="529"/>
        <end position="549"/>
    </location>
</feature>
<keyword evidence="4 5" id="KW-0472">Membrane</keyword>
<gene>
    <name evidence="7" type="ORF">BDD41_1726</name>
</gene>
<feature type="transmembrane region" description="Helical" evidence="5">
    <location>
        <begin position="249"/>
        <end position="269"/>
    </location>
</feature>
<evidence type="ECO:0000256" key="2">
    <source>
        <dbReference type="ARBA" id="ARBA00022692"/>
    </source>
</evidence>
<evidence type="ECO:0000256" key="4">
    <source>
        <dbReference type="ARBA" id="ARBA00023136"/>
    </source>
</evidence>
<keyword evidence="3 5" id="KW-1133">Transmembrane helix</keyword>
<sequence length="563" mass="61219">MSGKTPQAIRIPATGDDRAMRTMLLCVAAVLFIALIAPLYALLSRSTRDSDGVFIGLTNFQRFLGDSTLALAAWNSFFIAFLSTAITILLALGFAYGLTRSRMPGRPLFRSFAMIPLLAPSLLPAIALVFLLGEKGLARGILMGNSVYGPIGIVIGEVIFSFPQAVLILSTSLAMADQRLYDAALTLRAGPFKTFTTVTLPGIRYGLISTALAIFVKVFTDFGVPAVIGGSYPVLATEIYKQVVAQFDFGMGAVVGIFLLIPAVLAFALQRFLQRFEVATVTAQSVPLDIRPQKTRDLACLAFCLLIAACLLVIIGFAVFGSLVTYWPYNLGLTLKNYRFGEASTAGWSLYVNSLTLAFLTATFGTALTFIGAWLIERTRGWDGAKALLQLMATLPVAVPGLVLGLSYIFFFNSPANPLHFAYGTMAILVLSSIIHFYTVPHIIATAALKQLDRDLDVVATSLKVPFYVMLRRVTLPFCMPAIIDIWGYLFVNTMTTVSAVIFLYSANTLLASIAIVQWNDSGRMTEAAAMSVSIFATSALVMGAKTLLMRRYFSRSQAWRRR</sequence>
<feature type="transmembrane region" description="Helical" evidence="5">
    <location>
        <begin position="21"/>
        <end position="43"/>
    </location>
</feature>
<feature type="transmembrane region" description="Helical" evidence="5">
    <location>
        <begin position="111"/>
        <end position="132"/>
    </location>
</feature>
<evidence type="ECO:0000313" key="8">
    <source>
        <dbReference type="Proteomes" id="UP000256941"/>
    </source>
</evidence>
<dbReference type="SUPFAM" id="SSF161098">
    <property type="entry name" value="MetI-like"/>
    <property type="match status" value="2"/>
</dbReference>
<evidence type="ECO:0000259" key="6">
    <source>
        <dbReference type="PROSITE" id="PS50928"/>
    </source>
</evidence>
<comment type="caution">
    <text evidence="7">The sequence shown here is derived from an EMBL/GenBank/DDBJ whole genome shotgun (WGS) entry which is preliminary data.</text>
</comment>
<dbReference type="NCBIfam" id="TIGR03262">
    <property type="entry name" value="PhnU2"/>
    <property type="match status" value="1"/>
</dbReference>
<keyword evidence="2 5" id="KW-0812">Transmembrane</keyword>
<dbReference type="GO" id="GO:0055085">
    <property type="term" value="P:transmembrane transport"/>
    <property type="evidence" value="ECO:0007669"/>
    <property type="project" value="InterPro"/>
</dbReference>
<evidence type="ECO:0000256" key="3">
    <source>
        <dbReference type="ARBA" id="ARBA00022989"/>
    </source>
</evidence>
<feature type="domain" description="ABC transmembrane type-1" evidence="6">
    <location>
        <begin position="73"/>
        <end position="270"/>
    </location>
</feature>
<dbReference type="InterPro" id="IPR017664">
    <property type="entry name" value="AminoethylPonate_ABC_perm-1"/>
</dbReference>
<feature type="domain" description="ABC transmembrane type-1" evidence="6">
    <location>
        <begin position="351"/>
        <end position="554"/>
    </location>
</feature>
<comment type="similarity">
    <text evidence="5">Belongs to the binding-protein-dependent transport system permease family.</text>
</comment>
<feature type="transmembrane region" description="Helical" evidence="5">
    <location>
        <begin position="348"/>
        <end position="376"/>
    </location>
</feature>